<comment type="caution">
    <text evidence="2">The sequence shown here is derived from an EMBL/GenBank/DDBJ whole genome shotgun (WGS) entry which is preliminary data.</text>
</comment>
<dbReference type="EMBL" id="JXTC01000179">
    <property type="protein sequence ID" value="PON83438.1"/>
    <property type="molecule type" value="Genomic_DNA"/>
</dbReference>
<feature type="non-terminal residue" evidence="2">
    <location>
        <position position="270"/>
    </location>
</feature>
<evidence type="ECO:0000313" key="3">
    <source>
        <dbReference type="Proteomes" id="UP000237000"/>
    </source>
</evidence>
<dbReference type="InterPro" id="IPR023631">
    <property type="entry name" value="Amidase_dom"/>
</dbReference>
<dbReference type="PANTHER" id="PTHR42678">
    <property type="entry name" value="AMIDASE"/>
    <property type="match status" value="1"/>
</dbReference>
<dbReference type="Proteomes" id="UP000237000">
    <property type="component" value="Unassembled WGS sequence"/>
</dbReference>
<dbReference type="STRING" id="63057.A0A2P5ED29"/>
<dbReference type="Pfam" id="PF01425">
    <property type="entry name" value="Amidase"/>
    <property type="match status" value="1"/>
</dbReference>
<name>A0A2P5ED29_TREOI</name>
<dbReference type="Gene3D" id="3.90.1300.10">
    <property type="entry name" value="Amidase signature (AS) domain"/>
    <property type="match status" value="1"/>
</dbReference>
<accession>A0A2P5ED29</accession>
<dbReference type="PANTHER" id="PTHR42678:SF34">
    <property type="entry name" value="OS04G0183300 PROTEIN"/>
    <property type="match status" value="1"/>
</dbReference>
<organism evidence="2 3">
    <name type="scientific">Trema orientale</name>
    <name type="common">Charcoal tree</name>
    <name type="synonym">Celtis orientalis</name>
    <dbReference type="NCBI Taxonomy" id="63057"/>
    <lineage>
        <taxon>Eukaryota</taxon>
        <taxon>Viridiplantae</taxon>
        <taxon>Streptophyta</taxon>
        <taxon>Embryophyta</taxon>
        <taxon>Tracheophyta</taxon>
        <taxon>Spermatophyta</taxon>
        <taxon>Magnoliopsida</taxon>
        <taxon>eudicotyledons</taxon>
        <taxon>Gunneridae</taxon>
        <taxon>Pentapetalae</taxon>
        <taxon>rosids</taxon>
        <taxon>fabids</taxon>
        <taxon>Rosales</taxon>
        <taxon>Cannabaceae</taxon>
        <taxon>Trema</taxon>
    </lineage>
</organism>
<dbReference type="SUPFAM" id="SSF75304">
    <property type="entry name" value="Amidase signature (AS) enzymes"/>
    <property type="match status" value="1"/>
</dbReference>
<dbReference type="SUPFAM" id="SSF56112">
    <property type="entry name" value="Protein kinase-like (PK-like)"/>
    <property type="match status" value="1"/>
</dbReference>
<protein>
    <submittedName>
        <fullName evidence="2">Amidase</fullName>
    </submittedName>
</protein>
<dbReference type="OrthoDB" id="1430335at2759"/>
<sequence>MKLSNFWPFKDAPIRFSISLKKEERIYNDLDNNCPEIIGCFGATIMVTRGIEFYNIILEYAPAGALSDMLRRTIVGYVHCDLKPENILAFPLDKNESRYELKLVDFGLAKEPGEHRCVAGDRPWQLGKDYRTSNDLVHVLAFSDRTPQIPHYMVNESKESVSPETLERGGQLKCCCTIHRLVKPTVAELAVSLGFTETLGQEDNTATKDKMNTTAGSFALLGSVVPRDAPVVTKLRKAGAIILGKASLSEWSGFRGNAPPGWSARGGQGR</sequence>
<evidence type="ECO:0000259" key="1">
    <source>
        <dbReference type="Pfam" id="PF01425"/>
    </source>
</evidence>
<proteinExistence type="predicted"/>
<dbReference type="InParanoid" id="A0A2P5ED29"/>
<dbReference type="Gene3D" id="1.10.510.10">
    <property type="entry name" value="Transferase(Phosphotransferase) domain 1"/>
    <property type="match status" value="1"/>
</dbReference>
<dbReference type="InterPro" id="IPR036928">
    <property type="entry name" value="AS_sf"/>
</dbReference>
<keyword evidence="3" id="KW-1185">Reference proteome</keyword>
<gene>
    <name evidence="2" type="ORF">TorRG33x02_208530</name>
</gene>
<dbReference type="InterPro" id="IPR011009">
    <property type="entry name" value="Kinase-like_dom_sf"/>
</dbReference>
<dbReference type="AlphaFoldDB" id="A0A2P5ED29"/>
<evidence type="ECO:0000313" key="2">
    <source>
        <dbReference type="EMBL" id="PON83438.1"/>
    </source>
</evidence>
<reference evidence="3" key="1">
    <citation type="submission" date="2016-06" db="EMBL/GenBank/DDBJ databases">
        <title>Parallel loss of symbiosis genes in relatives of nitrogen-fixing non-legume Parasponia.</title>
        <authorList>
            <person name="Van Velzen R."/>
            <person name="Holmer R."/>
            <person name="Bu F."/>
            <person name="Rutten L."/>
            <person name="Van Zeijl A."/>
            <person name="Liu W."/>
            <person name="Santuari L."/>
            <person name="Cao Q."/>
            <person name="Sharma T."/>
            <person name="Shen D."/>
            <person name="Roswanjaya Y."/>
            <person name="Wardhani T."/>
            <person name="Kalhor M.S."/>
            <person name="Jansen J."/>
            <person name="Van den Hoogen J."/>
            <person name="Gungor B."/>
            <person name="Hartog M."/>
            <person name="Hontelez J."/>
            <person name="Verver J."/>
            <person name="Yang W.-C."/>
            <person name="Schijlen E."/>
            <person name="Repin R."/>
            <person name="Schilthuizen M."/>
            <person name="Schranz E."/>
            <person name="Heidstra R."/>
            <person name="Miyata K."/>
            <person name="Fedorova E."/>
            <person name="Kohlen W."/>
            <person name="Bisseling T."/>
            <person name="Smit S."/>
            <person name="Geurts R."/>
        </authorList>
    </citation>
    <scope>NUCLEOTIDE SEQUENCE [LARGE SCALE GENOMIC DNA]</scope>
    <source>
        <strain evidence="3">cv. RG33-2</strain>
    </source>
</reference>
<feature type="domain" description="Amidase" evidence="1">
    <location>
        <begin position="203"/>
        <end position="252"/>
    </location>
</feature>